<accession>A0ACC6L2R9</accession>
<proteinExistence type="predicted"/>
<gene>
    <name evidence="1" type="ORF">J2X78_004297</name>
</gene>
<sequence>MKIIFKIAQNEIRNLCYSPVAWFLAIVFLAQCAYFYATPLALYAMVQEITQINNPKFEHFPSAVTAPLFIHGKTIFTNALENLYLFIPLLTMGILSREINNGTNKLLYSSPIRLRQIVLGKYFALMFYNLVLVGILGIFMVSGAFQIKSIDYPILLSATLGFYLLGCAYAAIGLFMSSLSTYQVISALGTFMVLFVLGRIGGFWQQYDFVRDLTYFLSMAGRTAKMMAGLITTKDILYFVVVVYMFLGFTLLKLKGGREMRPWTIKALRYIGVVVSGVLIGYIGSRPALTGYLDVTTGKTNTIHPRSQKILKNLDAPLEVTLYANLLGAGVDQGFPAGRNTYLTTVWEPFLRFKPDIQFKYVYYYYNDGSLDNRQYYNVYPGKTEKQIAGITAKLYKVDSAMFMPSEDIRKIIDPNSENGRLFLQLKYKGRKINLRTFPDSDFWPDEALIDDALKRLITEKGPKIYFLSGNLERSIHKTGEREYSRISVDKTNRNALINHGFDIDTLSLAKQDIPADINTLVIADPKTSLSEATLAKVTAYINKGGNLLVCGEPRKQEVLNPLLAQMGVQFRKGTLVELSKNETPDKVMPYVTAKGANLAEEITLLSWKEILQSKDPDKDTLKVLMPGAMALSFTANGPFTISPLLETRQDKTWLKAGKLTIDSVPPSFSPEEGDAKERSFATAVQLTRQINNKQQRIIVSGDADFTSNLRYLYNPFGNAFYSWFTDGTYPQYLPRHIEVKDNLLLISHRTGKTLKIIYIWVLPGLLLLAAILLLIRRKRK</sequence>
<dbReference type="EMBL" id="JAVDTF010000005">
    <property type="protein sequence ID" value="MDR6785705.1"/>
    <property type="molecule type" value="Genomic_DNA"/>
</dbReference>
<name>A0ACC6L2R9_9SPHI</name>
<evidence type="ECO:0000313" key="1">
    <source>
        <dbReference type="EMBL" id="MDR6785705.1"/>
    </source>
</evidence>
<organism evidence="1 2">
    <name type="scientific">Pedobacter africanus</name>
    <dbReference type="NCBI Taxonomy" id="151894"/>
    <lineage>
        <taxon>Bacteria</taxon>
        <taxon>Pseudomonadati</taxon>
        <taxon>Bacteroidota</taxon>
        <taxon>Sphingobacteriia</taxon>
        <taxon>Sphingobacteriales</taxon>
        <taxon>Sphingobacteriaceae</taxon>
        <taxon>Pedobacter</taxon>
    </lineage>
</organism>
<evidence type="ECO:0000313" key="2">
    <source>
        <dbReference type="Proteomes" id="UP001246858"/>
    </source>
</evidence>
<protein>
    <submittedName>
        <fullName evidence="1">ABC-2 type transport system permease protein</fullName>
    </submittedName>
</protein>
<reference evidence="1" key="1">
    <citation type="submission" date="2023-07" db="EMBL/GenBank/DDBJ databases">
        <title>Sorghum-associated microbial communities from plants grown in Nebraska, USA.</title>
        <authorList>
            <person name="Schachtman D."/>
        </authorList>
    </citation>
    <scope>NUCLEOTIDE SEQUENCE</scope>
    <source>
        <strain evidence="1">2697</strain>
    </source>
</reference>
<comment type="caution">
    <text evidence="1">The sequence shown here is derived from an EMBL/GenBank/DDBJ whole genome shotgun (WGS) entry which is preliminary data.</text>
</comment>
<dbReference type="Proteomes" id="UP001246858">
    <property type="component" value="Unassembled WGS sequence"/>
</dbReference>
<keyword evidence="2" id="KW-1185">Reference proteome</keyword>